<protein>
    <submittedName>
        <fullName evidence="7">Integrase</fullName>
    </submittedName>
</protein>
<evidence type="ECO:0000313" key="8">
    <source>
        <dbReference type="Proteomes" id="UP000018861"/>
    </source>
</evidence>
<feature type="domain" description="Core-binding (CB)" evidence="6">
    <location>
        <begin position="96"/>
        <end position="179"/>
    </location>
</feature>
<gene>
    <name evidence="7" type="ORF">JCM6292_807</name>
</gene>
<dbReference type="Proteomes" id="UP000018861">
    <property type="component" value="Unassembled WGS sequence"/>
</dbReference>
<dbReference type="Pfam" id="PF00589">
    <property type="entry name" value="Phage_integrase"/>
    <property type="match status" value="1"/>
</dbReference>
<dbReference type="EMBL" id="BAIQ01000005">
    <property type="protein sequence ID" value="GAE14644.1"/>
    <property type="molecule type" value="Genomic_DNA"/>
</dbReference>
<dbReference type="InterPro" id="IPR025269">
    <property type="entry name" value="SAM-like_dom"/>
</dbReference>
<dbReference type="CDD" id="cd01185">
    <property type="entry name" value="INTN1_C_like"/>
    <property type="match status" value="1"/>
</dbReference>
<keyword evidence="2" id="KW-0229">DNA integration</keyword>
<name>W4P695_9BACE</name>
<comment type="similarity">
    <text evidence="1">Belongs to the 'phage' integrase family.</text>
</comment>
<dbReference type="Gene3D" id="1.10.150.130">
    <property type="match status" value="1"/>
</dbReference>
<reference evidence="7 8" key="1">
    <citation type="journal article" date="2014" name="Genome Announc.">
        <title>Draft Genome Sequences of Three Strains of Bacteroides pyogenes Isolated from a Cat and Swine.</title>
        <authorList>
            <person name="Sakamoto M."/>
            <person name="Oshima K."/>
            <person name="Suda W."/>
            <person name="Kitamura K."/>
            <person name="Iida T."/>
            <person name="Hattori M."/>
            <person name="Ohkuma M."/>
        </authorList>
    </citation>
    <scope>NUCLEOTIDE SEQUENCE [LARGE SCALE GENOMIC DNA]</scope>
    <source>
        <strain evidence="7 8">JCM 6292</strain>
    </source>
</reference>
<dbReference type="Gene3D" id="1.10.443.10">
    <property type="entry name" value="Intergrase catalytic core"/>
    <property type="match status" value="1"/>
</dbReference>
<accession>W4P695</accession>
<dbReference type="SUPFAM" id="SSF56349">
    <property type="entry name" value="DNA breaking-rejoining enzymes"/>
    <property type="match status" value="1"/>
</dbReference>
<evidence type="ECO:0000256" key="2">
    <source>
        <dbReference type="ARBA" id="ARBA00022908"/>
    </source>
</evidence>
<dbReference type="Pfam" id="PF13102">
    <property type="entry name" value="Phage_int_SAM_5"/>
    <property type="match status" value="1"/>
</dbReference>
<dbReference type="InterPro" id="IPR050090">
    <property type="entry name" value="Tyrosine_recombinase_XerCD"/>
</dbReference>
<dbReference type="InterPro" id="IPR013762">
    <property type="entry name" value="Integrase-like_cat_sf"/>
</dbReference>
<keyword evidence="3 5" id="KW-0238">DNA-binding</keyword>
<proteinExistence type="inferred from homology"/>
<evidence type="ECO:0000256" key="3">
    <source>
        <dbReference type="ARBA" id="ARBA00023125"/>
    </source>
</evidence>
<dbReference type="PANTHER" id="PTHR30349">
    <property type="entry name" value="PHAGE INTEGRASE-RELATED"/>
    <property type="match status" value="1"/>
</dbReference>
<evidence type="ECO:0000256" key="4">
    <source>
        <dbReference type="ARBA" id="ARBA00023172"/>
    </source>
</evidence>
<dbReference type="GO" id="GO:0015074">
    <property type="term" value="P:DNA integration"/>
    <property type="evidence" value="ECO:0007669"/>
    <property type="project" value="UniProtKB-KW"/>
</dbReference>
<evidence type="ECO:0000313" key="7">
    <source>
        <dbReference type="EMBL" id="GAE14644.1"/>
    </source>
</evidence>
<dbReference type="InterPro" id="IPR010998">
    <property type="entry name" value="Integrase_recombinase_N"/>
</dbReference>
<dbReference type="InterPro" id="IPR044068">
    <property type="entry name" value="CB"/>
</dbReference>
<dbReference type="InterPro" id="IPR002104">
    <property type="entry name" value="Integrase_catalytic"/>
</dbReference>
<dbReference type="InterPro" id="IPR011010">
    <property type="entry name" value="DNA_brk_join_enz"/>
</dbReference>
<dbReference type="PANTHER" id="PTHR30349:SF64">
    <property type="entry name" value="PROPHAGE INTEGRASE INTD-RELATED"/>
    <property type="match status" value="1"/>
</dbReference>
<dbReference type="GO" id="GO:0003677">
    <property type="term" value="F:DNA binding"/>
    <property type="evidence" value="ECO:0007669"/>
    <property type="project" value="UniProtKB-UniRule"/>
</dbReference>
<organism evidence="7 8">
    <name type="scientific">Bacteroides pyogenes JCM 6292</name>
    <dbReference type="NCBI Taxonomy" id="1235809"/>
    <lineage>
        <taxon>Bacteria</taxon>
        <taxon>Pseudomonadati</taxon>
        <taxon>Bacteroidota</taxon>
        <taxon>Bacteroidia</taxon>
        <taxon>Bacteroidales</taxon>
        <taxon>Bacteroidaceae</taxon>
        <taxon>Bacteroides</taxon>
    </lineage>
</organism>
<dbReference type="GO" id="GO:0006310">
    <property type="term" value="P:DNA recombination"/>
    <property type="evidence" value="ECO:0007669"/>
    <property type="project" value="UniProtKB-KW"/>
</dbReference>
<dbReference type="Pfam" id="PF17293">
    <property type="entry name" value="Arm-DNA-bind_5"/>
    <property type="match status" value="1"/>
</dbReference>
<sequence>MRITLKSKRPIDISMGHRINIENWDTERQRVNSAERKANDINGEIEKWKSSANEVFIRYGVLEHREPSPDEFKQLFNDEIGRKLVFEESNEIQGIISVESAFDEYINSVGVQNSWSPSSYKKNETVKKHFVSSLNGKSFLHIDTDVLHEFIQYLLKKGLRNTTVAKDYQFVRWFLSWARRKGYYNGRADEDFRPRLKGTDGNQKEIIYLSLDELKQLESFQIPVTKKHLYHVRDVFLFCCYTSLRYSDVKKLNKSDIQGNKFRVVTQKTADAIIIDLNKKAIDILDRYKGVKGRLALPVISNQKYNQYLKELGRLAGLNTETQVVYYKGGRRYDEYYPKYELLTSHVARRTFVVTALQLGIPVEVIIRWTGHSNYDALKPYVAIVDTLKRSEMDKFDQL</sequence>
<evidence type="ECO:0000256" key="5">
    <source>
        <dbReference type="PROSITE-ProRule" id="PRU01248"/>
    </source>
</evidence>
<dbReference type="PROSITE" id="PS51900">
    <property type="entry name" value="CB"/>
    <property type="match status" value="1"/>
</dbReference>
<evidence type="ECO:0000259" key="6">
    <source>
        <dbReference type="PROSITE" id="PS51900"/>
    </source>
</evidence>
<dbReference type="InterPro" id="IPR035386">
    <property type="entry name" value="Arm-DNA-bind_5"/>
</dbReference>
<evidence type="ECO:0000256" key="1">
    <source>
        <dbReference type="ARBA" id="ARBA00008857"/>
    </source>
</evidence>
<keyword evidence="4" id="KW-0233">DNA recombination</keyword>
<comment type="caution">
    <text evidence="7">The sequence shown here is derived from an EMBL/GenBank/DDBJ whole genome shotgun (WGS) entry which is preliminary data.</text>
</comment>
<dbReference type="AlphaFoldDB" id="W4P695"/>